<feature type="compositionally biased region" description="Polar residues" evidence="1">
    <location>
        <begin position="33"/>
        <end position="43"/>
    </location>
</feature>
<feature type="transmembrane region" description="Helical" evidence="2">
    <location>
        <begin position="65"/>
        <end position="91"/>
    </location>
</feature>
<reference evidence="4" key="1">
    <citation type="submission" date="2017-05" db="EMBL/GenBank/DDBJ databases">
        <title>Physiological properties and genetic analysis related to exopolysaccharide production of fresh-water unicellular cyanobacterium Aphanothece sacrum, Suizenji Nori, that has been cultured as a food source in Japan.</title>
        <authorList>
            <person name="Kanesaki Y."/>
            <person name="Yoshikawa S."/>
            <person name="Ohki K."/>
        </authorList>
    </citation>
    <scope>NUCLEOTIDE SEQUENCE [LARGE SCALE GENOMIC DNA]</scope>
    <source>
        <strain evidence="4">FPU1</strain>
    </source>
</reference>
<organism evidence="3 4">
    <name type="scientific">Aphanothece sacrum FPU1</name>
    <dbReference type="NCBI Taxonomy" id="1920663"/>
    <lineage>
        <taxon>Bacteria</taxon>
        <taxon>Bacillati</taxon>
        <taxon>Cyanobacteriota</taxon>
        <taxon>Cyanophyceae</taxon>
        <taxon>Oscillatoriophycideae</taxon>
        <taxon>Chroococcales</taxon>
        <taxon>Aphanothecaceae</taxon>
        <taxon>Aphanothece</taxon>
    </lineage>
</organism>
<dbReference type="Proteomes" id="UP000287247">
    <property type="component" value="Unassembled WGS sequence"/>
</dbReference>
<gene>
    <name evidence="3" type="ORF">AsFPU1_0387</name>
</gene>
<comment type="caution">
    <text evidence="3">The sequence shown here is derived from an EMBL/GenBank/DDBJ whole genome shotgun (WGS) entry which is preliminary data.</text>
</comment>
<evidence type="ECO:0000313" key="3">
    <source>
        <dbReference type="EMBL" id="GBF78995.1"/>
    </source>
</evidence>
<evidence type="ECO:0000313" key="4">
    <source>
        <dbReference type="Proteomes" id="UP000287247"/>
    </source>
</evidence>
<evidence type="ECO:0000256" key="1">
    <source>
        <dbReference type="SAM" id="MobiDB-lite"/>
    </source>
</evidence>
<dbReference type="RefSeq" id="WP_124973205.1">
    <property type="nucleotide sequence ID" value="NZ_BDQK01000001.1"/>
</dbReference>
<dbReference type="OrthoDB" id="428096at2"/>
<feature type="region of interest" description="Disordered" evidence="1">
    <location>
        <begin position="1"/>
        <end position="43"/>
    </location>
</feature>
<keyword evidence="2" id="KW-0472">Membrane</keyword>
<keyword evidence="2" id="KW-0812">Transmembrane</keyword>
<keyword evidence="4" id="KW-1185">Reference proteome</keyword>
<protein>
    <submittedName>
        <fullName evidence="3">Uncharacterized protein</fullName>
    </submittedName>
</protein>
<dbReference type="EMBL" id="BDQK01000001">
    <property type="protein sequence ID" value="GBF78995.1"/>
    <property type="molecule type" value="Genomic_DNA"/>
</dbReference>
<proteinExistence type="predicted"/>
<evidence type="ECO:0000256" key="2">
    <source>
        <dbReference type="SAM" id="Phobius"/>
    </source>
</evidence>
<sequence>MFGRQQKDPNPSETPEIPNIMFPSPGEIEDSTQDNSQISQGVNLSQPEPEIVQVVEKVSRIISPYFIAIVGLILSEDNFLLGLLLITVGILSLSKVSWKSITAFLREIKDIFN</sequence>
<dbReference type="AlphaFoldDB" id="A0A401ICJ1"/>
<accession>A0A401ICJ1</accession>
<name>A0A401ICJ1_APHSA</name>
<keyword evidence="2" id="KW-1133">Transmembrane helix</keyword>